<protein>
    <recommendedName>
        <fullName evidence="1">HTH psq-type domain-containing protein</fullName>
    </recommendedName>
</protein>
<dbReference type="EMBL" id="MU006328">
    <property type="protein sequence ID" value="KAF2847216.1"/>
    <property type="molecule type" value="Genomic_DNA"/>
</dbReference>
<feature type="non-terminal residue" evidence="2">
    <location>
        <position position="88"/>
    </location>
</feature>
<proteinExistence type="predicted"/>
<dbReference type="OrthoDB" id="3796492at2759"/>
<dbReference type="SUPFAM" id="SSF46689">
    <property type="entry name" value="Homeodomain-like"/>
    <property type="match status" value="1"/>
</dbReference>
<feature type="domain" description="HTH psq-type" evidence="1">
    <location>
        <begin position="41"/>
        <end position="78"/>
    </location>
</feature>
<dbReference type="GO" id="GO:0003677">
    <property type="term" value="F:DNA binding"/>
    <property type="evidence" value="ECO:0007669"/>
    <property type="project" value="InterPro"/>
</dbReference>
<dbReference type="Gene3D" id="1.10.10.60">
    <property type="entry name" value="Homeodomain-like"/>
    <property type="match status" value="1"/>
</dbReference>
<reference evidence="2" key="1">
    <citation type="submission" date="2020-01" db="EMBL/GenBank/DDBJ databases">
        <authorList>
            <consortium name="DOE Joint Genome Institute"/>
            <person name="Haridas S."/>
            <person name="Albert R."/>
            <person name="Binder M."/>
            <person name="Bloem J."/>
            <person name="Labutti K."/>
            <person name="Salamov A."/>
            <person name="Andreopoulos B."/>
            <person name="Baker S.E."/>
            <person name="Barry K."/>
            <person name="Bills G."/>
            <person name="Bluhm B.H."/>
            <person name="Cannon C."/>
            <person name="Castanera R."/>
            <person name="Culley D.E."/>
            <person name="Daum C."/>
            <person name="Ezra D."/>
            <person name="Gonzalez J.B."/>
            <person name="Henrissat B."/>
            <person name="Kuo A."/>
            <person name="Liang C."/>
            <person name="Lipzen A."/>
            <person name="Lutzoni F."/>
            <person name="Magnuson J."/>
            <person name="Mondo S."/>
            <person name="Nolan M."/>
            <person name="Ohm R."/>
            <person name="Pangilinan J."/>
            <person name="Park H.-J."/>
            <person name="Ramirez L."/>
            <person name="Alfaro M."/>
            <person name="Sun H."/>
            <person name="Tritt A."/>
            <person name="Yoshinaga Y."/>
            <person name="Zwiers L.-H."/>
            <person name="Turgeon B.G."/>
            <person name="Goodwin S.B."/>
            <person name="Spatafora J.W."/>
            <person name="Crous P.W."/>
            <person name="Grigoriev I.V."/>
        </authorList>
    </citation>
    <scope>NUCLEOTIDE SEQUENCE</scope>
    <source>
        <strain evidence="2">IPT5</strain>
    </source>
</reference>
<organism evidence="2 3">
    <name type="scientific">Plenodomus tracheiphilus IPT5</name>
    <dbReference type="NCBI Taxonomy" id="1408161"/>
    <lineage>
        <taxon>Eukaryota</taxon>
        <taxon>Fungi</taxon>
        <taxon>Dikarya</taxon>
        <taxon>Ascomycota</taxon>
        <taxon>Pezizomycotina</taxon>
        <taxon>Dothideomycetes</taxon>
        <taxon>Pleosporomycetidae</taxon>
        <taxon>Pleosporales</taxon>
        <taxon>Pleosporineae</taxon>
        <taxon>Leptosphaeriaceae</taxon>
        <taxon>Plenodomus</taxon>
    </lineage>
</organism>
<sequence>NVNHKRADHTSELITLPRQHHLLLSITMPQLPDLESLSRADRLILAIQAMKSDTSLSQRRAAAIYNVPQSTLSTRRAKTPARRDIHPN</sequence>
<evidence type="ECO:0000313" key="3">
    <source>
        <dbReference type="Proteomes" id="UP000799423"/>
    </source>
</evidence>
<gene>
    <name evidence="2" type="ORF">T440DRAFT_354734</name>
</gene>
<dbReference type="InterPro" id="IPR007889">
    <property type="entry name" value="HTH_Psq"/>
</dbReference>
<feature type="non-terminal residue" evidence="2">
    <location>
        <position position="1"/>
    </location>
</feature>
<dbReference type="InterPro" id="IPR009057">
    <property type="entry name" value="Homeodomain-like_sf"/>
</dbReference>
<dbReference type="AlphaFoldDB" id="A0A6A7AVB2"/>
<dbReference type="Pfam" id="PF05225">
    <property type="entry name" value="HTH_psq"/>
    <property type="match status" value="1"/>
</dbReference>
<accession>A0A6A7AVB2</accession>
<name>A0A6A7AVB2_9PLEO</name>
<keyword evidence="3" id="KW-1185">Reference proteome</keyword>
<evidence type="ECO:0000313" key="2">
    <source>
        <dbReference type="EMBL" id="KAF2847216.1"/>
    </source>
</evidence>
<dbReference type="Proteomes" id="UP000799423">
    <property type="component" value="Unassembled WGS sequence"/>
</dbReference>
<evidence type="ECO:0000259" key="1">
    <source>
        <dbReference type="Pfam" id="PF05225"/>
    </source>
</evidence>